<feature type="compositionally biased region" description="Polar residues" evidence="1">
    <location>
        <begin position="54"/>
        <end position="68"/>
    </location>
</feature>
<evidence type="ECO:0000313" key="3">
    <source>
        <dbReference type="Proteomes" id="UP000265618"/>
    </source>
</evidence>
<name>A0A9K3GGF5_9EUKA</name>
<proteinExistence type="predicted"/>
<evidence type="ECO:0000313" key="2">
    <source>
        <dbReference type="EMBL" id="GIQ81988.1"/>
    </source>
</evidence>
<feature type="region of interest" description="Disordered" evidence="1">
    <location>
        <begin position="54"/>
        <end position="86"/>
    </location>
</feature>
<organism evidence="2 3">
    <name type="scientific">Kipferlia bialata</name>
    <dbReference type="NCBI Taxonomy" id="797122"/>
    <lineage>
        <taxon>Eukaryota</taxon>
        <taxon>Metamonada</taxon>
        <taxon>Carpediemonas-like organisms</taxon>
        <taxon>Kipferlia</taxon>
    </lineage>
</organism>
<gene>
    <name evidence="2" type="ORF">KIPB_003047</name>
</gene>
<feature type="non-terminal residue" evidence="2">
    <location>
        <position position="1"/>
    </location>
</feature>
<protein>
    <submittedName>
        <fullName evidence="2">Uncharacterized protein</fullName>
    </submittedName>
</protein>
<evidence type="ECO:0000256" key="1">
    <source>
        <dbReference type="SAM" id="MobiDB-lite"/>
    </source>
</evidence>
<dbReference type="AlphaFoldDB" id="A0A9K3GGF5"/>
<comment type="caution">
    <text evidence="2">The sequence shown here is derived from an EMBL/GenBank/DDBJ whole genome shotgun (WGS) entry which is preliminary data.</text>
</comment>
<sequence>MSFVRVRRGKDTVFLCTHSTARVGALLSQLTVILGTDTADMRLLFEGKYLSPGSAESFTATSSNSFAKSNGGGRRRRNRWDDDESSSSDLSAVRVRVVDKAVLSQLALDMALVTPKRKDGVFTTDRLYRAFSESVKRGTPFAPNQERLTAFVQEAIAADLEKGSRQLWLACSLLQCDEEKVRYPSNIYRGTGRLYEAKLLQSQWMSHKEQSTRTEAMARLVEAACFDVNPAALARALTLVGQRIWKETSSDEWSEFNPADYIVSSIPICTHRFWGILDRTTSEVGPFVTEDSLQKLADSVVGLFDAMLKYGEGKFMRLQDVSHLVHQLNLLARNVSNPLVVSALQSTVTQILTRIVPAVVLSKSATSSVSCRWAKFKESECPVYTAQYGVMAELERNMPVVKAQRLFKRSMAKADGTVEDKLAVDLGYKSTQNLWTTPISIIREADRTVLTPKSLVPSGYLHTYIKTILDVIAKYMRSETSSDFDVSRSIARTFLLPLFEEQATQEHVLASVHSTSMQDMNTYPIVRIGYMSYRCDSDSTRLHTVTEAPEHHFVHDLMTNCENPLFRQFHTVLGTYAESTHNGLLTRLDLHASLKADVTQFHPESRMLGTNRP</sequence>
<keyword evidence="3" id="KW-1185">Reference proteome</keyword>
<accession>A0A9K3GGF5</accession>
<dbReference type="Proteomes" id="UP000265618">
    <property type="component" value="Unassembled WGS sequence"/>
</dbReference>
<reference evidence="2 3" key="1">
    <citation type="journal article" date="2018" name="PLoS ONE">
        <title>The draft genome of Kipferlia bialata reveals reductive genome evolution in fornicate parasites.</title>
        <authorList>
            <person name="Tanifuji G."/>
            <person name="Takabayashi S."/>
            <person name="Kume K."/>
            <person name="Takagi M."/>
            <person name="Nakayama T."/>
            <person name="Kamikawa R."/>
            <person name="Inagaki Y."/>
            <person name="Hashimoto T."/>
        </authorList>
    </citation>
    <scope>NUCLEOTIDE SEQUENCE [LARGE SCALE GENOMIC DNA]</scope>
    <source>
        <strain evidence="2">NY0173</strain>
    </source>
</reference>
<dbReference type="EMBL" id="BDIP01000553">
    <property type="protein sequence ID" value="GIQ81988.1"/>
    <property type="molecule type" value="Genomic_DNA"/>
</dbReference>